<dbReference type="CDD" id="cd09294">
    <property type="entry name" value="SmpB"/>
    <property type="match status" value="1"/>
</dbReference>
<keyword evidence="2 3" id="KW-0694">RNA-binding</keyword>
<comment type="caution">
    <text evidence="4">The sequence shown here is derived from an EMBL/GenBank/DDBJ whole genome shotgun (WGS) entry which is preliminary data.</text>
</comment>
<dbReference type="NCBIfam" id="NF003843">
    <property type="entry name" value="PRK05422.1"/>
    <property type="match status" value="1"/>
</dbReference>
<gene>
    <name evidence="3" type="primary">smpB</name>
    <name evidence="4" type="ORF">AMJ87_06330</name>
</gene>
<dbReference type="AlphaFoldDB" id="A0A0S8GGL4"/>
<evidence type="ECO:0000256" key="2">
    <source>
        <dbReference type="ARBA" id="ARBA00022884"/>
    </source>
</evidence>
<dbReference type="Pfam" id="PF01668">
    <property type="entry name" value="SmpB"/>
    <property type="match status" value="1"/>
</dbReference>
<name>A0A0S8GGL4_UNCW3</name>
<protein>
    <recommendedName>
        <fullName evidence="3">SsrA-binding protein</fullName>
    </recommendedName>
    <alternativeName>
        <fullName evidence="3">Small protein B</fullName>
    </alternativeName>
</protein>
<dbReference type="GO" id="GO:0005829">
    <property type="term" value="C:cytosol"/>
    <property type="evidence" value="ECO:0007669"/>
    <property type="project" value="TreeGrafter"/>
</dbReference>
<dbReference type="PATRIC" id="fig|1703780.3.peg.2803"/>
<evidence type="ECO:0000256" key="1">
    <source>
        <dbReference type="ARBA" id="ARBA00022490"/>
    </source>
</evidence>
<dbReference type="PANTHER" id="PTHR30308">
    <property type="entry name" value="TMRNA-BINDING COMPONENT OF TRANS-TRANSLATION TAGGING COMPLEX"/>
    <property type="match status" value="1"/>
</dbReference>
<dbReference type="Proteomes" id="UP000051096">
    <property type="component" value="Unassembled WGS sequence"/>
</dbReference>
<dbReference type="PROSITE" id="PS01317">
    <property type="entry name" value="SSRP"/>
    <property type="match status" value="1"/>
</dbReference>
<dbReference type="HAMAP" id="MF_00023">
    <property type="entry name" value="SmpB"/>
    <property type="match status" value="1"/>
</dbReference>
<comment type="similarity">
    <text evidence="3">Belongs to the SmpB family.</text>
</comment>
<dbReference type="InterPro" id="IPR023620">
    <property type="entry name" value="SmpB"/>
</dbReference>
<dbReference type="PANTHER" id="PTHR30308:SF2">
    <property type="entry name" value="SSRA-BINDING PROTEIN"/>
    <property type="match status" value="1"/>
</dbReference>
<evidence type="ECO:0000313" key="4">
    <source>
        <dbReference type="EMBL" id="KPK71897.1"/>
    </source>
</evidence>
<dbReference type="EMBL" id="LJUO01000049">
    <property type="protein sequence ID" value="KPK71897.1"/>
    <property type="molecule type" value="Genomic_DNA"/>
</dbReference>
<proteinExistence type="inferred from homology"/>
<reference evidence="4 5" key="1">
    <citation type="journal article" date="2015" name="Microbiome">
        <title>Genomic resolution of linkages in carbon, nitrogen, and sulfur cycling among widespread estuary sediment bacteria.</title>
        <authorList>
            <person name="Baker B.J."/>
            <person name="Lazar C.S."/>
            <person name="Teske A.P."/>
            <person name="Dick G.J."/>
        </authorList>
    </citation>
    <scope>NUCLEOTIDE SEQUENCE [LARGE SCALE GENOMIC DNA]</scope>
    <source>
        <strain evidence="4">SM23_60</strain>
    </source>
</reference>
<accession>A0A0S8GGL4</accession>
<keyword evidence="1 3" id="KW-0963">Cytoplasm</keyword>
<sequence>MKVIATNRKALRDYYVLEQYEAGIALAGSEVKSLRQGTVSMSDAYADVSNGEVYLFNLHIAHYKCSTYQSPNPKRKRKLLLHKREIKKLYGQVQQRGKTLIPLKVYFSDSGYAKVTIGVCQRKRMYDKKEKILKQEVERKVDRAKKTMR</sequence>
<dbReference type="GO" id="GO:0070929">
    <property type="term" value="P:trans-translation"/>
    <property type="evidence" value="ECO:0007669"/>
    <property type="project" value="UniProtKB-UniRule"/>
</dbReference>
<dbReference type="Gene3D" id="2.40.280.10">
    <property type="match status" value="1"/>
</dbReference>
<dbReference type="NCBIfam" id="TIGR00086">
    <property type="entry name" value="smpB"/>
    <property type="match status" value="1"/>
</dbReference>
<evidence type="ECO:0000256" key="3">
    <source>
        <dbReference type="HAMAP-Rule" id="MF_00023"/>
    </source>
</evidence>
<comment type="function">
    <text evidence="3">Required for rescue of stalled ribosomes mediated by trans-translation. Binds to transfer-messenger RNA (tmRNA), required for stable association of tmRNA with ribosomes. tmRNA and SmpB together mimic tRNA shape, replacing the anticodon stem-loop with SmpB. tmRNA is encoded by the ssrA gene; the 2 termini fold to resemble tRNA(Ala) and it encodes a 'tag peptide', a short internal open reading frame. During trans-translation Ala-aminoacylated tmRNA acts like a tRNA, entering the A-site of stalled ribosomes, displacing the stalled mRNA. The ribosome then switches to translate the ORF on the tmRNA; the nascent peptide is terminated with the 'tag peptide' encoded by the tmRNA and targeted for degradation. The ribosome is freed to recommence translation, which seems to be the essential function of trans-translation.</text>
</comment>
<dbReference type="InterPro" id="IPR000037">
    <property type="entry name" value="SsrA-bd_prot"/>
</dbReference>
<dbReference type="GO" id="GO:0003723">
    <property type="term" value="F:RNA binding"/>
    <property type="evidence" value="ECO:0007669"/>
    <property type="project" value="UniProtKB-UniRule"/>
</dbReference>
<dbReference type="SUPFAM" id="SSF74982">
    <property type="entry name" value="Small protein B (SmpB)"/>
    <property type="match status" value="1"/>
</dbReference>
<organism evidence="4 5">
    <name type="scientific">candidate division WOR_3 bacterium SM23_60</name>
    <dbReference type="NCBI Taxonomy" id="1703780"/>
    <lineage>
        <taxon>Bacteria</taxon>
        <taxon>Bacteria division WOR-3</taxon>
    </lineage>
</organism>
<comment type="subcellular location">
    <subcellularLocation>
        <location evidence="3">Cytoplasm</location>
    </subcellularLocation>
    <text evidence="3">The tmRNA-SmpB complex associates with stalled 70S ribosomes.</text>
</comment>
<evidence type="ECO:0000313" key="5">
    <source>
        <dbReference type="Proteomes" id="UP000051096"/>
    </source>
</evidence>
<dbReference type="GO" id="GO:0070930">
    <property type="term" value="P:trans-translation-dependent protein tagging"/>
    <property type="evidence" value="ECO:0007669"/>
    <property type="project" value="TreeGrafter"/>
</dbReference>
<dbReference type="InterPro" id="IPR020081">
    <property type="entry name" value="SsrA-bd_prot_CS"/>
</dbReference>